<evidence type="ECO:0000313" key="1">
    <source>
        <dbReference type="EMBL" id="KAI0502272.1"/>
    </source>
</evidence>
<evidence type="ECO:0000313" key="2">
    <source>
        <dbReference type="Proteomes" id="UP000829196"/>
    </source>
</evidence>
<name>A0A8T3B2T9_DENNO</name>
<sequence>MVAGHSSRPRNPPDISTTGLDTRIRSKFCINASIKGDSRSVASRKTLLRTNGSHDRCTIDFARSILRGRQATLIRLRLQFLQTSCLLLRIVDERSIANMLNTFRRMILFEMASLPEPCIEYPYPMGMGGYGYAHSFVGRYGWCATLNRVTTMINFDMWLESLQLEKMAKNLKAIILWQTAFNKLGKWVGVTSEKLP</sequence>
<comment type="caution">
    <text evidence="1">The sequence shown here is derived from an EMBL/GenBank/DDBJ whole genome shotgun (WGS) entry which is preliminary data.</text>
</comment>
<reference evidence="1" key="1">
    <citation type="journal article" date="2022" name="Front. Genet.">
        <title>Chromosome-Scale Assembly of the Dendrobium nobile Genome Provides Insights Into the Molecular Mechanism of the Biosynthesis of the Medicinal Active Ingredient of Dendrobium.</title>
        <authorList>
            <person name="Xu Q."/>
            <person name="Niu S.-C."/>
            <person name="Li K.-L."/>
            <person name="Zheng P.-J."/>
            <person name="Zhang X.-J."/>
            <person name="Jia Y."/>
            <person name="Liu Y."/>
            <person name="Niu Y.-X."/>
            <person name="Yu L.-H."/>
            <person name="Chen D.-F."/>
            <person name="Zhang G.-Q."/>
        </authorList>
    </citation>
    <scope>NUCLEOTIDE SEQUENCE</scope>
    <source>
        <tissue evidence="1">Leaf</tissue>
    </source>
</reference>
<keyword evidence="2" id="KW-1185">Reference proteome</keyword>
<dbReference type="EMBL" id="JAGYWB010000012">
    <property type="protein sequence ID" value="KAI0502272.1"/>
    <property type="molecule type" value="Genomic_DNA"/>
</dbReference>
<proteinExistence type="predicted"/>
<dbReference type="AlphaFoldDB" id="A0A8T3B2T9"/>
<gene>
    <name evidence="1" type="ORF">KFK09_017219</name>
</gene>
<organism evidence="1 2">
    <name type="scientific">Dendrobium nobile</name>
    <name type="common">Orchid</name>
    <dbReference type="NCBI Taxonomy" id="94219"/>
    <lineage>
        <taxon>Eukaryota</taxon>
        <taxon>Viridiplantae</taxon>
        <taxon>Streptophyta</taxon>
        <taxon>Embryophyta</taxon>
        <taxon>Tracheophyta</taxon>
        <taxon>Spermatophyta</taxon>
        <taxon>Magnoliopsida</taxon>
        <taxon>Liliopsida</taxon>
        <taxon>Asparagales</taxon>
        <taxon>Orchidaceae</taxon>
        <taxon>Epidendroideae</taxon>
        <taxon>Malaxideae</taxon>
        <taxon>Dendrobiinae</taxon>
        <taxon>Dendrobium</taxon>
    </lineage>
</organism>
<protein>
    <submittedName>
        <fullName evidence="1">Uncharacterized protein</fullName>
    </submittedName>
</protein>
<dbReference type="Proteomes" id="UP000829196">
    <property type="component" value="Unassembled WGS sequence"/>
</dbReference>
<dbReference type="OrthoDB" id="796137at2759"/>
<accession>A0A8T3B2T9</accession>